<evidence type="ECO:0000256" key="1">
    <source>
        <dbReference type="ARBA" id="ARBA00004173"/>
    </source>
</evidence>
<protein>
    <recommendedName>
        <fullName evidence="7">Large ribosomal subunit protein mL42</fullName>
    </recommendedName>
</protein>
<dbReference type="PANTHER" id="PTHR13450">
    <property type="entry name" value="MITOCHONDRIAL 39S RIBOSOMAL PROTEIN L42"/>
    <property type="match status" value="1"/>
</dbReference>
<keyword evidence="5" id="KW-0496">Mitochondrion</keyword>
<dbReference type="GO" id="GO:0005762">
    <property type="term" value="C:mitochondrial large ribosomal subunit"/>
    <property type="evidence" value="ECO:0007669"/>
    <property type="project" value="TreeGrafter"/>
</dbReference>
<dbReference type="InterPro" id="IPR019346">
    <property type="entry name" value="Ribosomal_mL42"/>
</dbReference>
<keyword evidence="6" id="KW-0687">Ribonucleoprotein</keyword>
<dbReference type="AlphaFoldDB" id="A0A5F9DBM8"/>
<comment type="similarity">
    <text evidence="2">Belongs to the mitochondrion-specific ribosomal protein mL42 family.</text>
</comment>
<feature type="transmembrane region" description="Helical" evidence="8">
    <location>
        <begin position="15"/>
        <end position="33"/>
    </location>
</feature>
<reference evidence="9 10" key="1">
    <citation type="journal article" date="2011" name="Nature">
        <title>A high-resolution map of human evolutionary constraint using 29 mammals.</title>
        <authorList>
            <person name="Lindblad-Toh K."/>
            <person name="Garber M."/>
            <person name="Zuk O."/>
            <person name="Lin M.F."/>
            <person name="Parker B.J."/>
            <person name="Washietl S."/>
            <person name="Kheradpour P."/>
            <person name="Ernst J."/>
            <person name="Jordan G."/>
            <person name="Mauceli E."/>
            <person name="Ward L.D."/>
            <person name="Lowe C.B."/>
            <person name="Holloway A.K."/>
            <person name="Clamp M."/>
            <person name="Gnerre S."/>
            <person name="Alfoldi J."/>
            <person name="Beal K."/>
            <person name="Chang J."/>
            <person name="Clawson H."/>
            <person name="Cuff J."/>
            <person name="Di Palma F."/>
            <person name="Fitzgerald S."/>
            <person name="Flicek P."/>
            <person name="Guttman M."/>
            <person name="Hubisz M.J."/>
            <person name="Jaffe D.B."/>
            <person name="Jungreis I."/>
            <person name="Kent W.J."/>
            <person name="Kostka D."/>
            <person name="Lara M."/>
            <person name="Martins A.L."/>
            <person name="Massingham T."/>
            <person name="Moltke I."/>
            <person name="Raney B.J."/>
            <person name="Rasmussen M.D."/>
            <person name="Robinson J."/>
            <person name="Stark A."/>
            <person name="Vilella A.J."/>
            <person name="Wen J."/>
            <person name="Xie X."/>
            <person name="Zody M.C."/>
            <person name="Baldwin J."/>
            <person name="Bloom T."/>
            <person name="Chin C.W."/>
            <person name="Heiman D."/>
            <person name="Nicol R."/>
            <person name="Nusbaum C."/>
            <person name="Young S."/>
            <person name="Wilkinson J."/>
            <person name="Worley K.C."/>
            <person name="Kovar C.L."/>
            <person name="Muzny D.M."/>
            <person name="Gibbs R.A."/>
            <person name="Cree A."/>
            <person name="Dihn H.H."/>
            <person name="Fowler G."/>
            <person name="Jhangiani S."/>
            <person name="Joshi V."/>
            <person name="Lee S."/>
            <person name="Lewis L.R."/>
            <person name="Nazareth L.V."/>
            <person name="Okwuonu G."/>
            <person name="Santibanez J."/>
            <person name="Warren W.C."/>
            <person name="Mardis E.R."/>
            <person name="Weinstock G.M."/>
            <person name="Wilson R.K."/>
            <person name="Delehaunty K."/>
            <person name="Dooling D."/>
            <person name="Fronik C."/>
            <person name="Fulton L."/>
            <person name="Fulton B."/>
            <person name="Graves T."/>
            <person name="Minx P."/>
            <person name="Sodergren E."/>
            <person name="Birney E."/>
            <person name="Margulies E.H."/>
            <person name="Herrero J."/>
            <person name="Green E.D."/>
            <person name="Haussler D."/>
            <person name="Siepel A."/>
            <person name="Goldman N."/>
            <person name="Pollard K.S."/>
            <person name="Pedersen J.S."/>
            <person name="Lander E.S."/>
            <person name="Kellis M."/>
        </authorList>
    </citation>
    <scope>NUCLEOTIDE SEQUENCE [LARGE SCALE GENOMIC DNA]</scope>
    <source>
        <strain evidence="9 10">Thorbecke inbred</strain>
    </source>
</reference>
<keyword evidence="10" id="KW-1185">Reference proteome</keyword>
<sequence length="135" mass="15949">MIRTILKHLSLIQNGAFYCFAIILHMFLFQITLMQIRACFAIKWQDNTMLPPFCGHPSEDIHTKPIPLPDPVLNNEETHDQALKNRFEEKSKHLEQGPMVEQLRKTFFSTKHHWYPHLHYHRDKKLHPGGGGRDR</sequence>
<evidence type="ECO:0000313" key="10">
    <source>
        <dbReference type="Proteomes" id="UP000001811"/>
    </source>
</evidence>
<evidence type="ECO:0000256" key="3">
    <source>
        <dbReference type="ARBA" id="ARBA00022946"/>
    </source>
</evidence>
<evidence type="ECO:0000313" key="9">
    <source>
        <dbReference type="Ensembl" id="ENSOCUP00000043238.1"/>
    </source>
</evidence>
<dbReference type="Proteomes" id="UP000001811">
    <property type="component" value="Chromosome 4"/>
</dbReference>
<evidence type="ECO:0000256" key="7">
    <source>
        <dbReference type="ARBA" id="ARBA00035189"/>
    </source>
</evidence>
<dbReference type="GeneTree" id="ENSGT00390000010491"/>
<proteinExistence type="inferred from homology"/>
<dbReference type="Bgee" id="ENSOCUG00000037151">
    <property type="expression patterns" value="Expressed in ovary and 1 other cell type or tissue"/>
</dbReference>
<dbReference type="PANTHER" id="PTHR13450:SF4">
    <property type="entry name" value="LARGE RIBOSOMAL SUBUNIT PROTEIN ML42"/>
    <property type="match status" value="1"/>
</dbReference>
<dbReference type="STRING" id="9986.ENSOCUP00000043238"/>
<keyword evidence="4" id="KW-0689">Ribosomal protein</keyword>
<dbReference type="EMBL" id="AAGW02034979">
    <property type="status" value="NOT_ANNOTATED_CDS"/>
    <property type="molecule type" value="Genomic_DNA"/>
</dbReference>
<comment type="subcellular location">
    <subcellularLocation>
        <location evidence="1">Mitochondrion</location>
    </subcellularLocation>
</comment>
<dbReference type="Pfam" id="PF10210">
    <property type="entry name" value="MRP-S32"/>
    <property type="match status" value="1"/>
</dbReference>
<accession>A0A5F9DBM8</accession>
<keyword evidence="3" id="KW-0809">Transit peptide</keyword>
<dbReference type="Ensembl" id="ENSOCUT00000039801.1">
    <property type="protein sequence ID" value="ENSOCUP00000043238.1"/>
    <property type="gene ID" value="ENSOCUG00000037151.1"/>
</dbReference>
<evidence type="ECO:0000256" key="2">
    <source>
        <dbReference type="ARBA" id="ARBA00005556"/>
    </source>
</evidence>
<evidence type="ECO:0000256" key="8">
    <source>
        <dbReference type="SAM" id="Phobius"/>
    </source>
</evidence>
<keyword evidence="8" id="KW-0812">Transmembrane</keyword>
<name>A0A5F9DBM8_RABIT</name>
<reference evidence="9" key="3">
    <citation type="submission" date="2025-09" db="UniProtKB">
        <authorList>
            <consortium name="Ensembl"/>
        </authorList>
    </citation>
    <scope>IDENTIFICATION</scope>
    <source>
        <strain evidence="9">Thorbecke</strain>
    </source>
</reference>
<dbReference type="SMR" id="A0A5F9DBM8"/>
<evidence type="ECO:0000256" key="5">
    <source>
        <dbReference type="ARBA" id="ARBA00023128"/>
    </source>
</evidence>
<keyword evidence="8" id="KW-0472">Membrane</keyword>
<dbReference type="InParanoid" id="A0A5F9DBM8"/>
<evidence type="ECO:0000256" key="4">
    <source>
        <dbReference type="ARBA" id="ARBA00022980"/>
    </source>
</evidence>
<evidence type="ECO:0000256" key="6">
    <source>
        <dbReference type="ARBA" id="ARBA00023274"/>
    </source>
</evidence>
<keyword evidence="8" id="KW-1133">Transmembrane helix</keyword>
<reference evidence="9" key="2">
    <citation type="submission" date="2025-08" db="UniProtKB">
        <authorList>
            <consortium name="Ensembl"/>
        </authorList>
    </citation>
    <scope>IDENTIFICATION</scope>
    <source>
        <strain evidence="9">Thorbecke</strain>
    </source>
</reference>
<organism evidence="9 10">
    <name type="scientific">Oryctolagus cuniculus</name>
    <name type="common">Rabbit</name>
    <dbReference type="NCBI Taxonomy" id="9986"/>
    <lineage>
        <taxon>Eukaryota</taxon>
        <taxon>Metazoa</taxon>
        <taxon>Chordata</taxon>
        <taxon>Craniata</taxon>
        <taxon>Vertebrata</taxon>
        <taxon>Euteleostomi</taxon>
        <taxon>Mammalia</taxon>
        <taxon>Eutheria</taxon>
        <taxon>Euarchontoglires</taxon>
        <taxon>Glires</taxon>
        <taxon>Lagomorpha</taxon>
        <taxon>Leporidae</taxon>
        <taxon>Oryctolagus</taxon>
    </lineage>
</organism>